<dbReference type="InterPro" id="IPR051131">
    <property type="entry name" value="NEK_Ser/Thr_kinase_NIMA"/>
</dbReference>
<dbReference type="PANTHER" id="PTHR44899:SF3">
    <property type="entry name" value="SERINE_THREONINE-PROTEIN KINASE NEK1"/>
    <property type="match status" value="1"/>
</dbReference>
<comment type="caution">
    <text evidence="12">The sequence shown here is derived from an EMBL/GenBank/DDBJ whole genome shotgun (WGS) entry which is preliminary data.</text>
</comment>
<dbReference type="AlphaFoldDB" id="A0AAU9JM57"/>
<dbReference type="InterPro" id="IPR008271">
    <property type="entry name" value="Ser/Thr_kinase_AS"/>
</dbReference>
<dbReference type="SUPFAM" id="SSF56112">
    <property type="entry name" value="Protein kinase-like (PK-like)"/>
    <property type="match status" value="1"/>
</dbReference>
<dbReference type="PANTHER" id="PTHR44899">
    <property type="entry name" value="CAMK FAMILY PROTEIN KINASE"/>
    <property type="match status" value="1"/>
</dbReference>
<dbReference type="EC" id="2.7.11.1" evidence="1"/>
<reference evidence="12" key="1">
    <citation type="submission" date="2021-09" db="EMBL/GenBank/DDBJ databases">
        <authorList>
            <consortium name="AG Swart"/>
            <person name="Singh M."/>
            <person name="Singh A."/>
            <person name="Seah K."/>
            <person name="Emmerich C."/>
        </authorList>
    </citation>
    <scope>NUCLEOTIDE SEQUENCE</scope>
    <source>
        <strain evidence="12">ATCC30299</strain>
    </source>
</reference>
<evidence type="ECO:0000256" key="10">
    <source>
        <dbReference type="RuleBase" id="RU000304"/>
    </source>
</evidence>
<evidence type="ECO:0000313" key="13">
    <source>
        <dbReference type="Proteomes" id="UP001162131"/>
    </source>
</evidence>
<evidence type="ECO:0000256" key="5">
    <source>
        <dbReference type="ARBA" id="ARBA00022777"/>
    </source>
</evidence>
<evidence type="ECO:0000256" key="2">
    <source>
        <dbReference type="ARBA" id="ARBA00022527"/>
    </source>
</evidence>
<keyword evidence="4 9" id="KW-0547">Nucleotide-binding</keyword>
<dbReference type="GO" id="GO:0004674">
    <property type="term" value="F:protein serine/threonine kinase activity"/>
    <property type="evidence" value="ECO:0007669"/>
    <property type="project" value="UniProtKB-KW"/>
</dbReference>
<comment type="similarity">
    <text evidence="10">Belongs to the protein kinase superfamily.</text>
</comment>
<dbReference type="Gene3D" id="1.10.510.10">
    <property type="entry name" value="Transferase(Phosphotransferase) domain 1"/>
    <property type="match status" value="1"/>
</dbReference>
<accession>A0AAU9JM57</accession>
<keyword evidence="6 9" id="KW-0067">ATP-binding</keyword>
<name>A0AAU9JM57_9CILI</name>
<dbReference type="Proteomes" id="UP001162131">
    <property type="component" value="Unassembled WGS sequence"/>
</dbReference>
<comment type="catalytic activity">
    <reaction evidence="7">
        <text>L-threonyl-[protein] + ATP = O-phospho-L-threonyl-[protein] + ADP + H(+)</text>
        <dbReference type="Rhea" id="RHEA:46608"/>
        <dbReference type="Rhea" id="RHEA-COMP:11060"/>
        <dbReference type="Rhea" id="RHEA-COMP:11605"/>
        <dbReference type="ChEBI" id="CHEBI:15378"/>
        <dbReference type="ChEBI" id="CHEBI:30013"/>
        <dbReference type="ChEBI" id="CHEBI:30616"/>
        <dbReference type="ChEBI" id="CHEBI:61977"/>
        <dbReference type="ChEBI" id="CHEBI:456216"/>
        <dbReference type="EC" id="2.7.11.1"/>
    </reaction>
</comment>
<dbReference type="SMART" id="SM00220">
    <property type="entry name" value="S_TKc"/>
    <property type="match status" value="1"/>
</dbReference>
<keyword evidence="13" id="KW-1185">Reference proteome</keyword>
<evidence type="ECO:0000256" key="9">
    <source>
        <dbReference type="PROSITE-ProRule" id="PRU10141"/>
    </source>
</evidence>
<keyword evidence="2 10" id="KW-0723">Serine/threonine-protein kinase</keyword>
<proteinExistence type="inferred from homology"/>
<feature type="domain" description="Protein kinase" evidence="11">
    <location>
        <begin position="6"/>
        <end position="262"/>
    </location>
</feature>
<comment type="catalytic activity">
    <reaction evidence="8">
        <text>L-seryl-[protein] + ATP = O-phospho-L-seryl-[protein] + ADP + H(+)</text>
        <dbReference type="Rhea" id="RHEA:17989"/>
        <dbReference type="Rhea" id="RHEA-COMP:9863"/>
        <dbReference type="Rhea" id="RHEA-COMP:11604"/>
        <dbReference type="ChEBI" id="CHEBI:15378"/>
        <dbReference type="ChEBI" id="CHEBI:29999"/>
        <dbReference type="ChEBI" id="CHEBI:30616"/>
        <dbReference type="ChEBI" id="CHEBI:83421"/>
        <dbReference type="ChEBI" id="CHEBI:456216"/>
        <dbReference type="EC" id="2.7.11.1"/>
    </reaction>
</comment>
<evidence type="ECO:0000256" key="8">
    <source>
        <dbReference type="ARBA" id="ARBA00048679"/>
    </source>
</evidence>
<evidence type="ECO:0000256" key="6">
    <source>
        <dbReference type="ARBA" id="ARBA00022840"/>
    </source>
</evidence>
<evidence type="ECO:0000259" key="11">
    <source>
        <dbReference type="PROSITE" id="PS50011"/>
    </source>
</evidence>
<organism evidence="12 13">
    <name type="scientific">Blepharisma stoltei</name>
    <dbReference type="NCBI Taxonomy" id="1481888"/>
    <lineage>
        <taxon>Eukaryota</taxon>
        <taxon>Sar</taxon>
        <taxon>Alveolata</taxon>
        <taxon>Ciliophora</taxon>
        <taxon>Postciliodesmatophora</taxon>
        <taxon>Heterotrichea</taxon>
        <taxon>Heterotrichida</taxon>
        <taxon>Blepharismidae</taxon>
        <taxon>Blepharisma</taxon>
    </lineage>
</organism>
<feature type="binding site" evidence="9">
    <location>
        <position position="35"/>
    </location>
    <ligand>
        <name>ATP</name>
        <dbReference type="ChEBI" id="CHEBI:30616"/>
    </ligand>
</feature>
<dbReference type="EMBL" id="CAJZBQ010000038">
    <property type="protein sequence ID" value="CAG9325581.1"/>
    <property type="molecule type" value="Genomic_DNA"/>
</dbReference>
<dbReference type="InterPro" id="IPR000719">
    <property type="entry name" value="Prot_kinase_dom"/>
</dbReference>
<dbReference type="PROSITE" id="PS00108">
    <property type="entry name" value="PROTEIN_KINASE_ST"/>
    <property type="match status" value="1"/>
</dbReference>
<gene>
    <name evidence="12" type="ORF">BSTOLATCC_MIC38830</name>
</gene>
<evidence type="ECO:0000256" key="7">
    <source>
        <dbReference type="ARBA" id="ARBA00047899"/>
    </source>
</evidence>
<protein>
    <recommendedName>
        <fullName evidence="1">non-specific serine/threonine protein kinase</fullName>
        <ecNumber evidence="1">2.7.11.1</ecNumber>
    </recommendedName>
</protein>
<dbReference type="PROSITE" id="PS50011">
    <property type="entry name" value="PROTEIN_KINASE_DOM"/>
    <property type="match status" value="1"/>
</dbReference>
<dbReference type="PROSITE" id="PS00107">
    <property type="entry name" value="PROTEIN_KINASE_ATP"/>
    <property type="match status" value="1"/>
</dbReference>
<keyword evidence="3" id="KW-0808">Transferase</keyword>
<evidence type="ECO:0000313" key="12">
    <source>
        <dbReference type="EMBL" id="CAG9325581.1"/>
    </source>
</evidence>
<dbReference type="GO" id="GO:0005524">
    <property type="term" value="F:ATP binding"/>
    <property type="evidence" value="ECO:0007669"/>
    <property type="project" value="UniProtKB-UniRule"/>
</dbReference>
<keyword evidence="5" id="KW-0418">Kinase</keyword>
<sequence length="453" mass="51881">MEELGVAVVKELGRGTSGIVYKVQHQGNGRFYVIKAIDLSNLSKNKQNKAEKEVEILSTVSHEHIIRYYNSIIKDETLFILMEYASGGDLQSFISKTKEKRKGIDESQLWTWAYEICLAVNYLHSNNILHRDIKCMNIFLDNEKRIKIGDLGLSKMTRTKQMHTSIVGTPLYLSPEQVRRHPYGNKADIWAIGCVLYNIAALDLPFLGDNLITLGYNILNKAPRQLPARYSPKLVSFIMKFLDKNSYKRPEIKEALTEVPLFIKKLYRKPIMQPDPRNCYKTENSILSTNITTNESTTKISQETHQLSRVLSQPPETTFKSQLRMQLAPENIVSNVRPMTQGNHRSYFSFKDRPETVANETQRPRMNVSKIADEDETPCNDEPVVPRSYFNVIRPQTSEIVQGEFLRQRGSLSIANITPAPLRPETAGRPYVEEKCVIHIRPRATIKDLARVI</sequence>
<dbReference type="InterPro" id="IPR017441">
    <property type="entry name" value="Protein_kinase_ATP_BS"/>
</dbReference>
<dbReference type="Pfam" id="PF00069">
    <property type="entry name" value="Pkinase"/>
    <property type="match status" value="1"/>
</dbReference>
<evidence type="ECO:0000256" key="4">
    <source>
        <dbReference type="ARBA" id="ARBA00022741"/>
    </source>
</evidence>
<evidence type="ECO:0000256" key="1">
    <source>
        <dbReference type="ARBA" id="ARBA00012513"/>
    </source>
</evidence>
<evidence type="ECO:0000256" key="3">
    <source>
        <dbReference type="ARBA" id="ARBA00022679"/>
    </source>
</evidence>
<dbReference type="InterPro" id="IPR011009">
    <property type="entry name" value="Kinase-like_dom_sf"/>
</dbReference>